<evidence type="ECO:0000313" key="12">
    <source>
        <dbReference type="Proteomes" id="UP001152759"/>
    </source>
</evidence>
<dbReference type="PIRSF" id="PIRSF002496">
    <property type="entry name" value="Chordin"/>
    <property type="match status" value="1"/>
</dbReference>
<keyword evidence="5" id="KW-0677">Repeat</keyword>
<dbReference type="GO" id="GO:0048731">
    <property type="term" value="P:system development"/>
    <property type="evidence" value="ECO:0007669"/>
    <property type="project" value="UniProtKB-ARBA"/>
</dbReference>
<dbReference type="SMART" id="SM00754">
    <property type="entry name" value="CHRD"/>
    <property type="match status" value="2"/>
</dbReference>
<dbReference type="GO" id="GO:0009953">
    <property type="term" value="P:dorsal/ventral pattern formation"/>
    <property type="evidence" value="ECO:0007669"/>
    <property type="project" value="TreeGrafter"/>
</dbReference>
<dbReference type="PROSITE" id="PS50933">
    <property type="entry name" value="CHRD"/>
    <property type="match status" value="3"/>
</dbReference>
<feature type="domain" description="CHRD" evidence="10">
    <location>
        <begin position="390"/>
        <end position="508"/>
    </location>
</feature>
<dbReference type="PROSITE" id="PS50184">
    <property type="entry name" value="VWFC_2"/>
    <property type="match status" value="2"/>
</dbReference>
<keyword evidence="6" id="KW-0325">Glycoprotein</keyword>
<dbReference type="PANTHER" id="PTHR46526">
    <property type="entry name" value="CHORDIN"/>
    <property type="match status" value="1"/>
</dbReference>
<keyword evidence="12" id="KW-1185">Reference proteome</keyword>
<reference evidence="11" key="1">
    <citation type="submission" date="2021-12" db="EMBL/GenBank/DDBJ databases">
        <authorList>
            <person name="King R."/>
        </authorList>
    </citation>
    <scope>NUCLEOTIDE SEQUENCE</scope>
</reference>
<dbReference type="Gene3D" id="6.20.200.20">
    <property type="match status" value="1"/>
</dbReference>
<evidence type="ECO:0000256" key="1">
    <source>
        <dbReference type="ARBA" id="ARBA00004613"/>
    </source>
</evidence>
<feature type="domain" description="CHRD" evidence="10">
    <location>
        <begin position="263"/>
        <end position="384"/>
    </location>
</feature>
<dbReference type="SMART" id="SM00214">
    <property type="entry name" value="VWC"/>
    <property type="match status" value="4"/>
</dbReference>
<evidence type="ECO:0000256" key="3">
    <source>
        <dbReference type="ARBA" id="ARBA00022473"/>
    </source>
</evidence>
<keyword evidence="4" id="KW-0964">Secreted</keyword>
<evidence type="ECO:0008006" key="13">
    <source>
        <dbReference type="Google" id="ProtNLM"/>
    </source>
</evidence>
<evidence type="ECO:0000256" key="5">
    <source>
        <dbReference type="ARBA" id="ARBA00022737"/>
    </source>
</evidence>
<evidence type="ECO:0000256" key="8">
    <source>
        <dbReference type="SAM" id="SignalP"/>
    </source>
</evidence>
<dbReference type="AlphaFoldDB" id="A0A9P0EWI4"/>
<name>A0A9P0EWI4_BEMTA</name>
<evidence type="ECO:0000256" key="4">
    <source>
        <dbReference type="ARBA" id="ARBA00022525"/>
    </source>
</evidence>
<keyword evidence="8" id="KW-0732">Signal</keyword>
<gene>
    <name evidence="11" type="ORF">BEMITA_LOCUS1413</name>
</gene>
<feature type="domain" description="VWFC" evidence="9">
    <location>
        <begin position="665"/>
        <end position="724"/>
    </location>
</feature>
<dbReference type="EMBL" id="OU963862">
    <property type="protein sequence ID" value="CAH0381797.1"/>
    <property type="molecule type" value="Genomic_DNA"/>
</dbReference>
<organism evidence="11 12">
    <name type="scientific">Bemisia tabaci</name>
    <name type="common">Sweetpotato whitefly</name>
    <name type="synonym">Aleurodes tabaci</name>
    <dbReference type="NCBI Taxonomy" id="7038"/>
    <lineage>
        <taxon>Eukaryota</taxon>
        <taxon>Metazoa</taxon>
        <taxon>Ecdysozoa</taxon>
        <taxon>Arthropoda</taxon>
        <taxon>Hexapoda</taxon>
        <taxon>Insecta</taxon>
        <taxon>Pterygota</taxon>
        <taxon>Neoptera</taxon>
        <taxon>Paraneoptera</taxon>
        <taxon>Hemiptera</taxon>
        <taxon>Sternorrhyncha</taxon>
        <taxon>Aleyrodoidea</taxon>
        <taxon>Aleyrodidae</taxon>
        <taxon>Aleyrodinae</taxon>
        <taxon>Bemisia</taxon>
    </lineage>
</organism>
<dbReference type="PANTHER" id="PTHR46526:SF1">
    <property type="entry name" value="CHORDIN"/>
    <property type="match status" value="1"/>
</dbReference>
<feature type="domain" description="VWFC" evidence="9">
    <location>
        <begin position="37"/>
        <end position="112"/>
    </location>
</feature>
<accession>A0A9P0EWI4</accession>
<dbReference type="Pfam" id="PF00093">
    <property type="entry name" value="VWC"/>
    <property type="match status" value="3"/>
</dbReference>
<evidence type="ECO:0000256" key="2">
    <source>
        <dbReference type="ARBA" id="ARBA00007156"/>
    </source>
</evidence>
<feature type="chain" id="PRO_5040249574" description="Dorsal-ventral patterning protein Sog" evidence="8">
    <location>
        <begin position="18"/>
        <end position="922"/>
    </location>
</feature>
<feature type="signal peptide" evidence="8">
    <location>
        <begin position="1"/>
        <end position="17"/>
    </location>
</feature>
<dbReference type="GO" id="GO:0030514">
    <property type="term" value="P:negative regulation of BMP signaling pathway"/>
    <property type="evidence" value="ECO:0007669"/>
    <property type="project" value="TreeGrafter"/>
</dbReference>
<evidence type="ECO:0000256" key="6">
    <source>
        <dbReference type="ARBA" id="ARBA00023180"/>
    </source>
</evidence>
<evidence type="ECO:0000259" key="9">
    <source>
        <dbReference type="PROSITE" id="PS50184"/>
    </source>
</evidence>
<dbReference type="SUPFAM" id="SSF57603">
    <property type="entry name" value="FnI-like domain"/>
    <property type="match status" value="3"/>
</dbReference>
<dbReference type="PROSITE" id="PS01208">
    <property type="entry name" value="VWFC_1"/>
    <property type="match status" value="1"/>
</dbReference>
<evidence type="ECO:0000313" key="11">
    <source>
        <dbReference type="EMBL" id="CAH0381797.1"/>
    </source>
</evidence>
<proteinExistence type="inferred from homology"/>
<sequence>MRLLKLVCLCFLAHVFAKEPPLKGETTRVGKPGKKRAECQFGKEFREIGSSWYLDLGPPFGVMYCMKCECLPDRKKRRILGRVHCRNIKHECPVPTCEEPILPPGRCCKVCPENLISTPDIVQDAAPSEEDERSLKYFAALLTGRTSQILDRDELTNYKRFQQESVATGRFVFHRRSLYYSFYSTSRPRGIQFLDLQGNILEEHVIPANTSYQNATGKICGVWKRVPRDYRKLMREEKMVVSLLWDRPELTLGGQLFRYRALSSELYSALLEGGDEGAGGSAIISVASSAPSIHITLLFNGVFTPEDVADVPLNLKIVNPEKGHIVIDEIIKIEKPSNELNTIEFSSVVTANDLKLLSKQKLTVILSSKHSELKLAGPIVTRVACQLMQSTLSYQSDLDSGNSIHDYPVTLASGLSWMFVDKEGFLQYTVQLHGIDEVAVVTLGSVASKKFMELEDLTPTLKNGWANGTLDRLSPKYLEQLYAGDLGINVGTPNNPSLIRGKLVPRIVAEARNAPAPIFLMRPNVSTYANNTGLIWAFFDADCNLHYEVMITGQVSADESLQLFIEDIPFIAPGAPVTRKLLEEFVGLNMEGTTVGLSQDELLRLEAGVVYFDIRSSKTGATILKGHWKQVSVPSSCLPHFSDNDVPTINFNSDPSNGNIIEGSGACYHGSRFHDDGSQWTSTVDHCTMCNCVHSRVRCDPILCPPVQCSSPTMQDGECCPSCGNNIQEISAGASRGCHLGDQLFPPGARWHPYLPPNGFDSCAICSCNATTLEVRCPRVECPPLVCEEKAAIRPDKKACCKVCPTNLSTTKSPILSEAASEEKMPQQRLDTDVIAAGGCKYPVGGPYENGAEWHPRVYSHGEVKCVKCRCKDGKVKCERKRCGRWSCNDECCASKCQKRRRRESKIREARLRSSRRNLSQF</sequence>
<evidence type="ECO:0000256" key="7">
    <source>
        <dbReference type="PROSITE-ProRule" id="PRU00230"/>
    </source>
</evidence>
<feature type="domain" description="CHRD" evidence="10">
    <location>
        <begin position="134"/>
        <end position="261"/>
    </location>
</feature>
<keyword evidence="3 7" id="KW-0217">Developmental protein</keyword>
<dbReference type="InterPro" id="IPR001007">
    <property type="entry name" value="VWF_dom"/>
</dbReference>
<protein>
    <recommendedName>
        <fullName evidence="13">Dorsal-ventral patterning protein Sog</fullName>
    </recommendedName>
</protein>
<comment type="similarity">
    <text evidence="2">Belongs to the chordin family.</text>
</comment>
<comment type="subcellular location">
    <subcellularLocation>
        <location evidence="1">Secreted</location>
    </subcellularLocation>
</comment>
<dbReference type="InterPro" id="IPR016353">
    <property type="entry name" value="Chordin"/>
</dbReference>
<evidence type="ECO:0000259" key="10">
    <source>
        <dbReference type="PROSITE" id="PS50933"/>
    </source>
</evidence>
<dbReference type="InterPro" id="IPR052278">
    <property type="entry name" value="Chordin-like_regulators"/>
</dbReference>
<dbReference type="Proteomes" id="UP001152759">
    <property type="component" value="Chromosome 1"/>
</dbReference>
<dbReference type="InterPro" id="IPR010895">
    <property type="entry name" value="CHRD"/>
</dbReference>
<dbReference type="GO" id="GO:0036122">
    <property type="term" value="F:BMP binding"/>
    <property type="evidence" value="ECO:0007669"/>
    <property type="project" value="TreeGrafter"/>
</dbReference>
<dbReference type="GO" id="GO:0005615">
    <property type="term" value="C:extracellular space"/>
    <property type="evidence" value="ECO:0007669"/>
    <property type="project" value="TreeGrafter"/>
</dbReference>